<dbReference type="AlphaFoldDB" id="A0A4Y9ZJC0"/>
<feature type="compositionally biased region" description="Basic and acidic residues" evidence="1">
    <location>
        <begin position="556"/>
        <end position="573"/>
    </location>
</feature>
<feature type="compositionally biased region" description="Basic and acidic residues" evidence="1">
    <location>
        <begin position="138"/>
        <end position="151"/>
    </location>
</feature>
<keyword evidence="3" id="KW-1185">Reference proteome</keyword>
<evidence type="ECO:0000313" key="2">
    <source>
        <dbReference type="EMBL" id="TFY74137.1"/>
    </source>
</evidence>
<proteinExistence type="predicted"/>
<sequence>MSPSTSPSPVIKRTRVTYGRRKDSNTGVRASDADSGAPSLIASLFAARKPRLATPENDEAQDSDGHDVPETSMLTGTGNDSGEAEDDDGDDDGDKRSFQFPFKKRMVEIDQMEDDDELKRIAGANDGQDDDDNDDAMNVDKDGSHSTHHGSDIPTSPAAEPLPEHDGLFCGSLSSLTQSSLKLSSPEAAPVKRPLRAHARQVIHDSSDEEPAPPAEASSPRTSPQNPLGSPKGRTSTPPTTDDEMLPTRLTAKGKGKERARSVATSLFDDEEEEVSRANTSRKRSKAADGRKAPPSPVAVHFAAHVAPMVISPFRPTGLLGAIPDATSDDDEEALPSMRDILKRDQAKRELQQRKQLALERRAVMAHSDDDDDDELEIVAADLQEEAQDRKGRPRQSEVHKRQLELALGRSGARAVSGSPEKQRTKNMGVDALKSAGRSTFSVANEVKTRGGQKAGLKRAELDRILLERAEKQRAEEVKKKEEEYVKRGGRIKEGVLEEKDVGEWLEKGLEVAEKRERGMEDDSEEEDGDWVPDEQERESASPVPDETQVQDDENGERVHMDRGSVEVDNGPKDDEENPFAPPRSKARRRSTVRPRAVLDSDAESDTENIVLPFPPTATARKAPNASASVPTTDAENENENETDKENVENRMFDRGEDKENKAVGKAGGFSQFFDEDDGAEQKGDRPQSEKLQSGFSQFFGEEEGIAGREKDAVPQPAALQGGFSQLFGSGTAAATQGPKPMQLGGLTQAFQETQNNSGFDSMRKVDLSLTFKTQLQPALDVDESLREKAEQIFEKEQEYLVEAANRPTKQQQKRELYVNENGFLTQTRPDVSTPELYRPSPSQYPNFFKTQRTQQSAAGLTQTQARRQPLGTLAFSDETE</sequence>
<feature type="region of interest" description="Disordered" evidence="1">
    <location>
        <begin position="1"/>
        <end position="296"/>
    </location>
</feature>
<organism evidence="2 3">
    <name type="scientific">Hericium alpestre</name>
    <dbReference type="NCBI Taxonomy" id="135208"/>
    <lineage>
        <taxon>Eukaryota</taxon>
        <taxon>Fungi</taxon>
        <taxon>Dikarya</taxon>
        <taxon>Basidiomycota</taxon>
        <taxon>Agaricomycotina</taxon>
        <taxon>Agaricomycetes</taxon>
        <taxon>Russulales</taxon>
        <taxon>Hericiaceae</taxon>
        <taxon>Hericium</taxon>
    </lineage>
</organism>
<dbReference type="Proteomes" id="UP000298061">
    <property type="component" value="Unassembled WGS sequence"/>
</dbReference>
<evidence type="ECO:0000256" key="1">
    <source>
        <dbReference type="SAM" id="MobiDB-lite"/>
    </source>
</evidence>
<feature type="non-terminal residue" evidence="2">
    <location>
        <position position="881"/>
    </location>
</feature>
<accession>A0A4Y9ZJC0</accession>
<comment type="caution">
    <text evidence="2">The sequence shown here is derived from an EMBL/GenBank/DDBJ whole genome shotgun (WGS) entry which is preliminary data.</text>
</comment>
<gene>
    <name evidence="2" type="ORF">EWM64_g9876</name>
</gene>
<feature type="compositionally biased region" description="Acidic residues" evidence="1">
    <location>
        <begin position="522"/>
        <end position="537"/>
    </location>
</feature>
<dbReference type="OrthoDB" id="3361281at2759"/>
<evidence type="ECO:0008006" key="4">
    <source>
        <dbReference type="Google" id="ProtNLM"/>
    </source>
</evidence>
<feature type="compositionally biased region" description="Basic and acidic residues" evidence="1">
    <location>
        <begin position="387"/>
        <end position="404"/>
    </location>
</feature>
<name>A0A4Y9ZJC0_9AGAM</name>
<dbReference type="STRING" id="135208.A0A4Y9ZJC0"/>
<feature type="compositionally biased region" description="Acidic residues" evidence="1">
    <location>
        <begin position="127"/>
        <end position="137"/>
    </location>
</feature>
<feature type="compositionally biased region" description="Basic and acidic residues" evidence="1">
    <location>
        <begin position="512"/>
        <end position="521"/>
    </location>
</feature>
<evidence type="ECO:0000313" key="3">
    <source>
        <dbReference type="Proteomes" id="UP000298061"/>
    </source>
</evidence>
<feature type="compositionally biased region" description="Low complexity" evidence="1">
    <location>
        <begin position="172"/>
        <end position="185"/>
    </location>
</feature>
<feature type="region of interest" description="Disordered" evidence="1">
    <location>
        <begin position="512"/>
        <end position="748"/>
    </location>
</feature>
<feature type="compositionally biased region" description="Basic and acidic residues" evidence="1">
    <location>
        <begin position="680"/>
        <end position="689"/>
    </location>
</feature>
<protein>
    <recommendedName>
        <fullName evidence="4">DNA replication checkpoint mediator MRC1 domain-containing protein</fullName>
    </recommendedName>
</protein>
<feature type="region of interest" description="Disordered" evidence="1">
    <location>
        <begin position="363"/>
        <end position="432"/>
    </location>
</feature>
<reference evidence="2 3" key="1">
    <citation type="submission" date="2019-02" db="EMBL/GenBank/DDBJ databases">
        <title>Genome sequencing of the rare red list fungi Hericium alpestre (H. flagellum).</title>
        <authorList>
            <person name="Buettner E."/>
            <person name="Kellner H."/>
        </authorList>
    </citation>
    <scope>NUCLEOTIDE SEQUENCE [LARGE SCALE GENOMIC DNA]</scope>
    <source>
        <strain evidence="2 3">DSM 108284</strain>
    </source>
</reference>
<feature type="region of interest" description="Disordered" evidence="1">
    <location>
        <begin position="821"/>
        <end position="881"/>
    </location>
</feature>
<feature type="compositionally biased region" description="Acidic residues" evidence="1">
    <location>
        <begin position="82"/>
        <end position="92"/>
    </location>
</feature>
<feature type="compositionally biased region" description="Polar residues" evidence="1">
    <location>
        <begin position="841"/>
        <end position="867"/>
    </location>
</feature>
<feature type="compositionally biased region" description="Polar residues" evidence="1">
    <location>
        <begin position="723"/>
        <end position="735"/>
    </location>
</feature>
<dbReference type="EMBL" id="SFCI01002274">
    <property type="protein sequence ID" value="TFY74137.1"/>
    <property type="molecule type" value="Genomic_DNA"/>
</dbReference>
<feature type="compositionally biased region" description="Polar residues" evidence="1">
    <location>
        <begin position="221"/>
        <end position="240"/>
    </location>
</feature>
<feature type="compositionally biased region" description="Basic and acidic residues" evidence="1">
    <location>
        <begin position="642"/>
        <end position="663"/>
    </location>
</feature>